<dbReference type="InterPro" id="IPR038765">
    <property type="entry name" value="Papain-like_cys_pep_sf"/>
</dbReference>
<keyword evidence="1" id="KW-0812">Transmembrane</keyword>
<evidence type="ECO:0000313" key="3">
    <source>
        <dbReference type="EMBL" id="MBN2067259.1"/>
    </source>
</evidence>
<accession>A0A938YU95</accession>
<name>A0A938YU95_9ARCH</name>
<dbReference type="AlphaFoldDB" id="A0A938YU95"/>
<protein>
    <submittedName>
        <fullName evidence="3">Transglutaminase family protein</fullName>
    </submittedName>
</protein>
<keyword evidence="1" id="KW-1133">Transmembrane helix</keyword>
<dbReference type="SUPFAM" id="SSF54001">
    <property type="entry name" value="Cysteine proteinases"/>
    <property type="match status" value="1"/>
</dbReference>
<feature type="transmembrane region" description="Helical" evidence="1">
    <location>
        <begin position="539"/>
        <end position="556"/>
    </location>
</feature>
<dbReference type="Gene3D" id="3.10.620.30">
    <property type="match status" value="1"/>
</dbReference>
<dbReference type="SMART" id="SM00460">
    <property type="entry name" value="TGc"/>
    <property type="match status" value="1"/>
</dbReference>
<comment type="caution">
    <text evidence="3">The sequence shown here is derived from an EMBL/GenBank/DDBJ whole genome shotgun (WGS) entry which is preliminary data.</text>
</comment>
<dbReference type="PANTHER" id="PTHR33490">
    <property type="entry name" value="BLR5614 PROTEIN-RELATED"/>
    <property type="match status" value="1"/>
</dbReference>
<reference evidence="3" key="1">
    <citation type="submission" date="2021-01" db="EMBL/GenBank/DDBJ databases">
        <title>Active Sulfur Cycling in an Early Earth Analoge.</title>
        <authorList>
            <person name="Hahn C.R."/>
            <person name="Youssef N.H."/>
            <person name="Elshahed M."/>
        </authorList>
    </citation>
    <scope>NUCLEOTIDE SEQUENCE</scope>
    <source>
        <strain evidence="3">Zod_Metabat.1151</strain>
    </source>
</reference>
<dbReference type="InterPro" id="IPR002931">
    <property type="entry name" value="Transglutaminase-like"/>
</dbReference>
<dbReference type="Pfam" id="PF01841">
    <property type="entry name" value="Transglut_core"/>
    <property type="match status" value="1"/>
</dbReference>
<gene>
    <name evidence="3" type="ORF">JW744_02220</name>
</gene>
<proteinExistence type="predicted"/>
<feature type="domain" description="Transglutaminase-like" evidence="2">
    <location>
        <begin position="202"/>
        <end position="263"/>
    </location>
</feature>
<sequence length="562" mass="61341">MAKTAKAKAVKAIVIALLFLALCSSASAIENSTTIQSVKAEIAITGSGEITGDLQGRTAAFKVISFSETPNQRLLSLDESLEINGKTISAQKEQDQYGNRYAVFNIGETGSFTYRQKALIETNQVLTRLEEYDLSEKIGQHSEYMQPTEKVESNSEEIRTIALNSFDSNSWLETARGVTEWVNGYLTYDLSYYPGIYSAIETLESKRGTCDEFAILAAAMLRAREIPVKFVSGITYGEQQWANHSWIEAFNPESGWKPIDPTYGEAGIVDGTHFYMGAFPDPTDAADEITVPGRANASIGNKQVSVSVQETKAFSGILGIAAEDISFKANQWFEISAIVRNRTNSALIVPVSLTPVEGMLMQKEKQIIILGPLEEMELKWPVRVNAELQPNQFITGKYSIITLNEEIEKNMEVVPGNATSTEADITLNSLVPIVEGQDLALEIELQNLGAKPGNVRVEISNGTSSSETVTVNAFETKQVTIKVENRDLEPYTISFLGPGLSYSTIVMVQEGQAIAAGSENPDLRPGRILDSLNIGGEETILLIVGIAGVIAIVFLLKELLIK</sequence>
<dbReference type="Proteomes" id="UP000809243">
    <property type="component" value="Unassembled WGS sequence"/>
</dbReference>
<organism evidence="3 4">
    <name type="scientific">Candidatus Iainarchaeum sp</name>
    <dbReference type="NCBI Taxonomy" id="3101447"/>
    <lineage>
        <taxon>Archaea</taxon>
        <taxon>Candidatus Iainarchaeota</taxon>
        <taxon>Candidatus Iainarchaeia</taxon>
        <taxon>Candidatus Iainarchaeales</taxon>
        <taxon>Candidatus Iainarchaeaceae</taxon>
        <taxon>Candidatus Iainarchaeum</taxon>
    </lineage>
</organism>
<evidence type="ECO:0000313" key="4">
    <source>
        <dbReference type="Proteomes" id="UP000809243"/>
    </source>
</evidence>
<keyword evidence="1" id="KW-0472">Membrane</keyword>
<evidence type="ECO:0000259" key="2">
    <source>
        <dbReference type="SMART" id="SM00460"/>
    </source>
</evidence>
<dbReference type="EMBL" id="JAFGDB010000037">
    <property type="protein sequence ID" value="MBN2067259.1"/>
    <property type="molecule type" value="Genomic_DNA"/>
</dbReference>
<evidence type="ECO:0000256" key="1">
    <source>
        <dbReference type="SAM" id="Phobius"/>
    </source>
</evidence>